<sequence length="326" mass="36797">MSSIDVAFKWAVTLKIIKDLNKNGDLIYSDKLLANDLGTSYKSVNRWIKQTAGNPRLNNYEVKLKDSFGISLNTILQAETIKELVLGLSKDMADNRFDGKKVEFYVNLFAANEMHQTTTNVNTPQQITEKENPPEQQNINHYFLKAPSDSLHLNELSLGDKHAITQYYKGVVSNWVPIQANVPIPSYISSDETYHNYPQKLDLAMQLNLFTQEKLPSLVRIHGPAGSGKTTSALELSHQLSKKGEHCLLRTNEQGNINFDDIAKLCEELVSTQQRLFLFYDSPSQKQYLELGMLITEVIKASIDNLTVVVFDSEKIGVTFSHIKSI</sequence>
<dbReference type="EMBL" id="JAWDIO010000002">
    <property type="protein sequence ID" value="MDU0353821.1"/>
    <property type="molecule type" value="Genomic_DNA"/>
</dbReference>
<protein>
    <recommendedName>
        <fullName evidence="3">ATPase AAA-type core domain-containing protein</fullName>
    </recommendedName>
</protein>
<name>A0ABU3SUX9_9ALTE</name>
<dbReference type="RefSeq" id="WP_316025466.1">
    <property type="nucleotide sequence ID" value="NZ_JAWDIO010000002.1"/>
</dbReference>
<reference evidence="1 2" key="1">
    <citation type="submission" date="2023-10" db="EMBL/GenBank/DDBJ databases">
        <title>Glaciecola aquimarina strain GGW-M5 nov., isolated from a coastal seawater.</title>
        <authorList>
            <person name="Bayburt H."/>
            <person name="Kim J.M."/>
            <person name="Choi B.J."/>
            <person name="Jeon C.O."/>
        </authorList>
    </citation>
    <scope>NUCLEOTIDE SEQUENCE [LARGE SCALE GENOMIC DNA]</scope>
    <source>
        <strain evidence="1 2">KCTC 32108</strain>
    </source>
</reference>
<comment type="caution">
    <text evidence="1">The sequence shown here is derived from an EMBL/GenBank/DDBJ whole genome shotgun (WGS) entry which is preliminary data.</text>
</comment>
<proteinExistence type="predicted"/>
<evidence type="ECO:0000313" key="2">
    <source>
        <dbReference type="Proteomes" id="UP001247805"/>
    </source>
</evidence>
<dbReference type="Gene3D" id="3.40.50.300">
    <property type="entry name" value="P-loop containing nucleotide triphosphate hydrolases"/>
    <property type="match status" value="1"/>
</dbReference>
<evidence type="ECO:0008006" key="3">
    <source>
        <dbReference type="Google" id="ProtNLM"/>
    </source>
</evidence>
<keyword evidence="2" id="KW-1185">Reference proteome</keyword>
<gene>
    <name evidence="1" type="ORF">RS130_07675</name>
</gene>
<evidence type="ECO:0000313" key="1">
    <source>
        <dbReference type="EMBL" id="MDU0353821.1"/>
    </source>
</evidence>
<dbReference type="InterPro" id="IPR027417">
    <property type="entry name" value="P-loop_NTPase"/>
</dbReference>
<dbReference type="Proteomes" id="UP001247805">
    <property type="component" value="Unassembled WGS sequence"/>
</dbReference>
<organism evidence="1 2">
    <name type="scientific">Paraglaciecola aquimarina</name>
    <dbReference type="NCBI Taxonomy" id="1235557"/>
    <lineage>
        <taxon>Bacteria</taxon>
        <taxon>Pseudomonadati</taxon>
        <taxon>Pseudomonadota</taxon>
        <taxon>Gammaproteobacteria</taxon>
        <taxon>Alteromonadales</taxon>
        <taxon>Alteromonadaceae</taxon>
        <taxon>Paraglaciecola</taxon>
    </lineage>
</organism>
<accession>A0ABU3SUX9</accession>
<dbReference type="SUPFAM" id="SSF52540">
    <property type="entry name" value="P-loop containing nucleoside triphosphate hydrolases"/>
    <property type="match status" value="1"/>
</dbReference>